<dbReference type="InterPro" id="IPR003340">
    <property type="entry name" value="B3_DNA-bd"/>
</dbReference>
<name>A0A1R3K4S6_9ROSI</name>
<dbReference type="Pfam" id="PF02362">
    <property type="entry name" value="B3"/>
    <property type="match status" value="1"/>
</dbReference>
<dbReference type="AlphaFoldDB" id="A0A1R3K4S6"/>
<dbReference type="EMBL" id="AWUE01014688">
    <property type="protein sequence ID" value="OMP02097.1"/>
    <property type="molecule type" value="Genomic_DNA"/>
</dbReference>
<sequence length="202" mass="22594">MQPIPQKFLRLYGKLLPSLLKLEVPSGEVWQVELAKDDKWVWLEKGFKEFAKHYSLKSGHFVLFRYERNAHFYVSIFDISATEIEYPYVSNKEDAASKSDMPCSQPHKKSPNTSGTRIDSKSKASAPVAKGRGATAQKSPEIEVLKSRRLAGAEKTEALKKANGFTSKNPFVKVVMQPSCLGLDGRVPAGQMVSVNRKQYSV</sequence>
<dbReference type="InterPro" id="IPR015300">
    <property type="entry name" value="DNA-bd_pseudobarrel_sf"/>
</dbReference>
<evidence type="ECO:0000256" key="6">
    <source>
        <dbReference type="SAM" id="MobiDB-lite"/>
    </source>
</evidence>
<evidence type="ECO:0000313" key="8">
    <source>
        <dbReference type="EMBL" id="OMP02097.1"/>
    </source>
</evidence>
<dbReference type="PROSITE" id="PS50863">
    <property type="entry name" value="B3"/>
    <property type="match status" value="1"/>
</dbReference>
<dbReference type="SUPFAM" id="SSF101936">
    <property type="entry name" value="DNA-binding pseudobarrel domain"/>
    <property type="match status" value="1"/>
</dbReference>
<evidence type="ECO:0000313" key="9">
    <source>
        <dbReference type="Proteomes" id="UP000187203"/>
    </source>
</evidence>
<reference evidence="9" key="1">
    <citation type="submission" date="2013-09" db="EMBL/GenBank/DDBJ databases">
        <title>Corchorus olitorius genome sequencing.</title>
        <authorList>
            <person name="Alam M."/>
            <person name="Haque M.S."/>
            <person name="Islam M.S."/>
            <person name="Emdad E.M."/>
            <person name="Islam M.M."/>
            <person name="Ahmed B."/>
            <person name="Halim A."/>
            <person name="Hossen Q.M.M."/>
            <person name="Hossain M.Z."/>
            <person name="Ahmed R."/>
            <person name="Khan M.M."/>
            <person name="Islam R."/>
            <person name="Rashid M.M."/>
            <person name="Khan S.A."/>
            <person name="Rahman M.S."/>
            <person name="Alam M."/>
            <person name="Yahiya A.S."/>
            <person name="Khan M.S."/>
            <person name="Azam M.S."/>
            <person name="Haque T."/>
            <person name="Lashkar M.Z.H."/>
            <person name="Akhand A.I."/>
            <person name="Morshed G."/>
            <person name="Roy S."/>
            <person name="Uddin K.S."/>
            <person name="Rabeya T."/>
            <person name="Hossain A.S."/>
            <person name="Chowdhury A."/>
            <person name="Snigdha A.R."/>
            <person name="Mortoza M.S."/>
            <person name="Matin S.A."/>
            <person name="Hoque S.M.E."/>
            <person name="Islam M.K."/>
            <person name="Roy D.K."/>
            <person name="Haider R."/>
            <person name="Moosa M.M."/>
            <person name="Elias S.M."/>
            <person name="Hasan A.M."/>
            <person name="Jahan S."/>
            <person name="Shafiuddin M."/>
            <person name="Mahmood N."/>
            <person name="Shommy N.S."/>
        </authorList>
    </citation>
    <scope>NUCLEOTIDE SEQUENCE [LARGE SCALE GENOMIC DNA]</scope>
    <source>
        <strain evidence="9">cv. O-4</strain>
    </source>
</reference>
<dbReference type="CDD" id="cd10017">
    <property type="entry name" value="B3_DNA"/>
    <property type="match status" value="1"/>
</dbReference>
<evidence type="ECO:0000256" key="2">
    <source>
        <dbReference type="ARBA" id="ARBA00023015"/>
    </source>
</evidence>
<organism evidence="8 9">
    <name type="scientific">Corchorus olitorius</name>
    <dbReference type="NCBI Taxonomy" id="93759"/>
    <lineage>
        <taxon>Eukaryota</taxon>
        <taxon>Viridiplantae</taxon>
        <taxon>Streptophyta</taxon>
        <taxon>Embryophyta</taxon>
        <taxon>Tracheophyta</taxon>
        <taxon>Spermatophyta</taxon>
        <taxon>Magnoliopsida</taxon>
        <taxon>eudicotyledons</taxon>
        <taxon>Gunneridae</taxon>
        <taxon>Pentapetalae</taxon>
        <taxon>rosids</taxon>
        <taxon>malvids</taxon>
        <taxon>Malvales</taxon>
        <taxon>Malvaceae</taxon>
        <taxon>Grewioideae</taxon>
        <taxon>Apeibeae</taxon>
        <taxon>Corchorus</taxon>
    </lineage>
</organism>
<dbReference type="GO" id="GO:0003677">
    <property type="term" value="F:DNA binding"/>
    <property type="evidence" value="ECO:0007669"/>
    <property type="project" value="UniProtKB-KW"/>
</dbReference>
<dbReference type="Gene3D" id="2.40.330.10">
    <property type="entry name" value="DNA-binding pseudobarrel domain"/>
    <property type="match status" value="1"/>
</dbReference>
<dbReference type="PANTHER" id="PTHR31920">
    <property type="entry name" value="B3 DOMAIN-CONTAINING"/>
    <property type="match status" value="1"/>
</dbReference>
<keyword evidence="3" id="KW-0238">DNA-binding</keyword>
<dbReference type="GO" id="GO:0005634">
    <property type="term" value="C:nucleus"/>
    <property type="evidence" value="ECO:0007669"/>
    <property type="project" value="UniProtKB-SubCell"/>
</dbReference>
<accession>A0A1R3K4S6</accession>
<evidence type="ECO:0000256" key="1">
    <source>
        <dbReference type="ARBA" id="ARBA00004123"/>
    </source>
</evidence>
<gene>
    <name evidence="8" type="ORF">COLO4_11354</name>
</gene>
<dbReference type="SMART" id="SM01019">
    <property type="entry name" value="B3"/>
    <property type="match status" value="1"/>
</dbReference>
<dbReference type="InterPro" id="IPR050655">
    <property type="entry name" value="Plant_B3_domain"/>
</dbReference>
<proteinExistence type="predicted"/>
<keyword evidence="5" id="KW-0539">Nucleus</keyword>
<keyword evidence="9" id="KW-1185">Reference proteome</keyword>
<comment type="caution">
    <text evidence="8">The sequence shown here is derived from an EMBL/GenBank/DDBJ whole genome shotgun (WGS) entry which is preliminary data.</text>
</comment>
<comment type="subcellular location">
    <subcellularLocation>
        <location evidence="1">Nucleus</location>
    </subcellularLocation>
</comment>
<keyword evidence="4" id="KW-0804">Transcription</keyword>
<dbReference type="STRING" id="93759.A0A1R3K4S6"/>
<evidence type="ECO:0000256" key="5">
    <source>
        <dbReference type="ARBA" id="ARBA00023242"/>
    </source>
</evidence>
<feature type="region of interest" description="Disordered" evidence="6">
    <location>
        <begin position="95"/>
        <end position="140"/>
    </location>
</feature>
<feature type="domain" description="TF-B3" evidence="7">
    <location>
        <begin position="1"/>
        <end position="80"/>
    </location>
</feature>
<evidence type="ECO:0000256" key="3">
    <source>
        <dbReference type="ARBA" id="ARBA00023125"/>
    </source>
</evidence>
<dbReference type="Proteomes" id="UP000187203">
    <property type="component" value="Unassembled WGS sequence"/>
</dbReference>
<protein>
    <recommendedName>
        <fullName evidence="7">TF-B3 domain-containing protein</fullName>
    </recommendedName>
</protein>
<evidence type="ECO:0000256" key="4">
    <source>
        <dbReference type="ARBA" id="ARBA00023163"/>
    </source>
</evidence>
<dbReference type="OrthoDB" id="1688597at2759"/>
<evidence type="ECO:0000259" key="7">
    <source>
        <dbReference type="PROSITE" id="PS50863"/>
    </source>
</evidence>
<keyword evidence="2" id="KW-0805">Transcription regulation</keyword>
<dbReference type="PANTHER" id="PTHR31920:SF108">
    <property type="entry name" value="B3 DOMAIN-CONTAINING TRANSCRIPTION FACTOR VRN1-LIKE"/>
    <property type="match status" value="1"/>
</dbReference>